<accession>A0A2S7ILX9</accession>
<protein>
    <submittedName>
        <fullName evidence="1">Uncharacterized protein</fullName>
    </submittedName>
</protein>
<sequence length="62" mass="7397">MLFASVAIWNRLYYFKQVRPPTCQLLRTYQLLRTTRPATFTEFIVAKLQLRPLKLKTVNPKL</sequence>
<keyword evidence="2" id="KW-1185">Reference proteome</keyword>
<evidence type="ECO:0000313" key="1">
    <source>
        <dbReference type="EMBL" id="PQA58753.1"/>
    </source>
</evidence>
<name>A0A2S7ILX9_9BACT</name>
<dbReference type="EMBL" id="PTRA01000001">
    <property type="protein sequence ID" value="PQA58753.1"/>
    <property type="molecule type" value="Genomic_DNA"/>
</dbReference>
<evidence type="ECO:0000313" key="2">
    <source>
        <dbReference type="Proteomes" id="UP000239590"/>
    </source>
</evidence>
<proteinExistence type="predicted"/>
<organism evidence="1 2">
    <name type="scientific">Siphonobacter curvatus</name>
    <dbReference type="NCBI Taxonomy" id="2094562"/>
    <lineage>
        <taxon>Bacteria</taxon>
        <taxon>Pseudomonadati</taxon>
        <taxon>Bacteroidota</taxon>
        <taxon>Cytophagia</taxon>
        <taxon>Cytophagales</taxon>
        <taxon>Cytophagaceae</taxon>
        <taxon>Siphonobacter</taxon>
    </lineage>
</organism>
<comment type="caution">
    <text evidence="1">The sequence shown here is derived from an EMBL/GenBank/DDBJ whole genome shotgun (WGS) entry which is preliminary data.</text>
</comment>
<dbReference type="AlphaFoldDB" id="A0A2S7ILX9"/>
<gene>
    <name evidence="1" type="ORF">C5O19_03560</name>
</gene>
<reference evidence="2" key="1">
    <citation type="submission" date="2018-02" db="EMBL/GenBank/DDBJ databases">
        <title>Genome sequencing of Solimonas sp. HR-BB.</title>
        <authorList>
            <person name="Lee Y."/>
            <person name="Jeon C.O."/>
        </authorList>
    </citation>
    <scope>NUCLEOTIDE SEQUENCE [LARGE SCALE GENOMIC DNA]</scope>
    <source>
        <strain evidence="2">HR-U</strain>
    </source>
</reference>
<dbReference type="Proteomes" id="UP000239590">
    <property type="component" value="Unassembled WGS sequence"/>
</dbReference>